<proteinExistence type="predicted"/>
<feature type="non-terminal residue" evidence="1">
    <location>
        <position position="99"/>
    </location>
</feature>
<keyword evidence="2" id="KW-1185">Reference proteome</keyword>
<dbReference type="Proteomes" id="UP000321570">
    <property type="component" value="Unassembled WGS sequence"/>
</dbReference>
<dbReference type="AlphaFoldDB" id="A0A564Z2B9"/>
<gene>
    <name evidence="1" type="ORF">WMSIL1_LOCUS11772</name>
</gene>
<dbReference type="EMBL" id="CABIJS010000555">
    <property type="protein sequence ID" value="VUZ53570.1"/>
    <property type="molecule type" value="Genomic_DNA"/>
</dbReference>
<organism evidence="1 2">
    <name type="scientific">Hymenolepis diminuta</name>
    <name type="common">Rat tapeworm</name>
    <dbReference type="NCBI Taxonomy" id="6216"/>
    <lineage>
        <taxon>Eukaryota</taxon>
        <taxon>Metazoa</taxon>
        <taxon>Spiralia</taxon>
        <taxon>Lophotrochozoa</taxon>
        <taxon>Platyhelminthes</taxon>
        <taxon>Cestoda</taxon>
        <taxon>Eucestoda</taxon>
        <taxon>Cyclophyllidea</taxon>
        <taxon>Hymenolepididae</taxon>
        <taxon>Hymenolepis</taxon>
    </lineage>
</organism>
<feature type="non-terminal residue" evidence="1">
    <location>
        <position position="1"/>
    </location>
</feature>
<sequence>TEARFLRPPPGNIYALTSRDNIEKIDGPVIAKPDNYWNQIIPLNVSPVSVSGMSFKDLTNIVNAIYTAVPDPFQDFPAVRRICMYKRQRPGIADNGRDA</sequence>
<accession>A0A564Z2B9</accession>
<evidence type="ECO:0000313" key="2">
    <source>
        <dbReference type="Proteomes" id="UP000321570"/>
    </source>
</evidence>
<reference evidence="1 2" key="1">
    <citation type="submission" date="2019-07" db="EMBL/GenBank/DDBJ databases">
        <authorList>
            <person name="Jastrzebski P J."/>
            <person name="Paukszto L."/>
            <person name="Jastrzebski P J."/>
        </authorList>
    </citation>
    <scope>NUCLEOTIDE SEQUENCE [LARGE SCALE GENOMIC DNA]</scope>
    <source>
        <strain evidence="1 2">WMS-il1</strain>
    </source>
</reference>
<protein>
    <submittedName>
        <fullName evidence="1">Uncharacterized protein</fullName>
    </submittedName>
</protein>
<name>A0A564Z2B9_HYMDI</name>
<evidence type="ECO:0000313" key="1">
    <source>
        <dbReference type="EMBL" id="VUZ53570.1"/>
    </source>
</evidence>